<sequence length="740" mass="83910">MSEPHKIGGSNRQSFKSEDDTDSEVLDHDYNISFSSSNKVINKGRWTKNEDNLLREVVGQHGLNDWKLIAGYLPDRTCVQCQHRWLKVLNPELVKGPWTKEEDEKVLQLVNVYGPKRWTHISKQLKGRTGKQCRERWHNHLNPAIKKTAWTEEEDSIIYRLHKTHGNRWAEIAKNLPGRTDNAIKNHWNSTMKKKYESIDDQKSSCPLVYNHPYTPSTSESMTNLHPVRLFKNQGSRTGHILRNLKPSSLTHVMDNCDISLKVQATSEPDTNKKNVVICSSDTSTCGEDVDSGLIDFNSLDLNDVTEDDPSVTPNKFTGLNKKADLRFDGRAIDKLKSPGRLIPIVSKVASKLSTPPTILRRGKHQKKQSYSGSLSASYHQICDDKMKEEMNQYLPKSKEKCREFESPPLASCDLGKESSSDCYTPQHKNDSPVVHKIIHIKEEPAESTGDFIDNTSEEIKKEEMVLDNDFDFENLNPLLGLQRKDVNRTPSVTPIKNLPFSPSQFLNSPDAFFNRKVISTPVNSLTPKSRISKPDTLSTPYLKLNEIECKSLQKTPVICRDVLDTKPRTPTPFKNALAEVEKRNGPIKSNVEHLDELTEIIKEDTGISPVNHIDEKVTPIFQKRKSKIEVSEGSKRARQSLNAKWHSSAGFDDTFSLMSPETPSKSLVSDDSLLLSPAYLMKETLAEGQLEGVCRLPKSPPLIKSKRNFISEIDHFYEHACGKTKDQIEMTELARSYTR</sequence>
<comment type="subcellular location">
    <subcellularLocation>
        <location evidence="1">Nucleus</location>
    </subcellularLocation>
</comment>
<evidence type="ECO:0000256" key="2">
    <source>
        <dbReference type="ARBA" id="ARBA00022737"/>
    </source>
</evidence>
<dbReference type="Pfam" id="PF13921">
    <property type="entry name" value="Myb_DNA-bind_6"/>
    <property type="match status" value="1"/>
</dbReference>
<dbReference type="FunFam" id="1.10.10.60:FF:000010">
    <property type="entry name" value="Transcriptional activator Myb isoform A"/>
    <property type="match status" value="1"/>
</dbReference>
<keyword evidence="10" id="KW-1185">Reference proteome</keyword>
<accession>A0A6P7T9U0</accession>
<gene>
    <name evidence="11" type="primary">LOC115220510</name>
</gene>
<feature type="domain" description="Myb-like" evidence="8">
    <location>
        <begin position="38"/>
        <end position="89"/>
    </location>
</feature>
<feature type="domain" description="HTH myb-type" evidence="9">
    <location>
        <begin position="38"/>
        <end position="89"/>
    </location>
</feature>
<feature type="domain" description="Myb-like" evidence="8">
    <location>
        <begin position="90"/>
        <end position="141"/>
    </location>
</feature>
<dbReference type="PROSITE" id="PS51294">
    <property type="entry name" value="HTH_MYB"/>
    <property type="match status" value="3"/>
</dbReference>
<dbReference type="PANTHER" id="PTHR45614:SF25">
    <property type="entry name" value="MYB PROTEIN"/>
    <property type="match status" value="1"/>
</dbReference>
<dbReference type="InterPro" id="IPR050560">
    <property type="entry name" value="MYB_TF"/>
</dbReference>
<dbReference type="Pfam" id="PF00249">
    <property type="entry name" value="Myb_DNA-binding"/>
    <property type="match status" value="1"/>
</dbReference>
<evidence type="ECO:0000259" key="9">
    <source>
        <dbReference type="PROSITE" id="PS51294"/>
    </source>
</evidence>
<organism evidence="10 11">
    <name type="scientific">Octopus sinensis</name>
    <name type="common">East Asian common octopus</name>
    <dbReference type="NCBI Taxonomy" id="2607531"/>
    <lineage>
        <taxon>Eukaryota</taxon>
        <taxon>Metazoa</taxon>
        <taxon>Spiralia</taxon>
        <taxon>Lophotrochozoa</taxon>
        <taxon>Mollusca</taxon>
        <taxon>Cephalopoda</taxon>
        <taxon>Coleoidea</taxon>
        <taxon>Octopodiformes</taxon>
        <taxon>Octopoda</taxon>
        <taxon>Incirrata</taxon>
        <taxon>Octopodidae</taxon>
        <taxon>Octopus</taxon>
    </lineage>
</organism>
<dbReference type="InterPro" id="IPR015395">
    <property type="entry name" value="C-myb_C"/>
</dbReference>
<dbReference type="GO" id="GO:0000981">
    <property type="term" value="F:DNA-binding transcription factor activity, RNA polymerase II-specific"/>
    <property type="evidence" value="ECO:0007669"/>
    <property type="project" value="TreeGrafter"/>
</dbReference>
<dbReference type="Proteomes" id="UP000515154">
    <property type="component" value="Linkage group LG16"/>
</dbReference>
<evidence type="ECO:0000256" key="1">
    <source>
        <dbReference type="ARBA" id="ARBA00004123"/>
    </source>
</evidence>
<dbReference type="Gene3D" id="1.10.10.60">
    <property type="entry name" value="Homeodomain-like"/>
    <property type="match status" value="3"/>
</dbReference>
<dbReference type="PANTHER" id="PTHR45614">
    <property type="entry name" value="MYB PROTEIN-RELATED"/>
    <property type="match status" value="1"/>
</dbReference>
<dbReference type="InterPro" id="IPR009057">
    <property type="entry name" value="Homeodomain-like_sf"/>
</dbReference>
<dbReference type="Pfam" id="PF09316">
    <property type="entry name" value="Cmyb_C"/>
    <property type="match status" value="1"/>
</dbReference>
<feature type="domain" description="HTH myb-type" evidence="9">
    <location>
        <begin position="146"/>
        <end position="196"/>
    </location>
</feature>
<dbReference type="GO" id="GO:0000978">
    <property type="term" value="F:RNA polymerase II cis-regulatory region sequence-specific DNA binding"/>
    <property type="evidence" value="ECO:0007669"/>
    <property type="project" value="TreeGrafter"/>
</dbReference>
<dbReference type="InterPro" id="IPR017930">
    <property type="entry name" value="Myb_dom"/>
</dbReference>
<evidence type="ECO:0000256" key="6">
    <source>
        <dbReference type="ARBA" id="ARBA00023242"/>
    </source>
</evidence>
<keyword evidence="2" id="KW-0677">Repeat</keyword>
<dbReference type="SMART" id="SM00717">
    <property type="entry name" value="SANT"/>
    <property type="match status" value="3"/>
</dbReference>
<dbReference type="RefSeq" id="XP_029646506.1">
    <property type="nucleotide sequence ID" value="XM_029790646.2"/>
</dbReference>
<keyword evidence="3" id="KW-0805">Transcription regulation</keyword>
<proteinExistence type="predicted"/>
<evidence type="ECO:0000313" key="11">
    <source>
        <dbReference type="RefSeq" id="XP_029646506.1"/>
    </source>
</evidence>
<keyword evidence="5" id="KW-0804">Transcription</keyword>
<dbReference type="PROSITE" id="PS50090">
    <property type="entry name" value="MYB_LIKE"/>
    <property type="match status" value="3"/>
</dbReference>
<dbReference type="AlphaFoldDB" id="A0A6P7T9U0"/>
<protein>
    <submittedName>
        <fullName evidence="11">Myb-related protein A isoform X1</fullName>
    </submittedName>
</protein>
<feature type="region of interest" description="Disordered" evidence="7">
    <location>
        <begin position="1"/>
        <end position="22"/>
    </location>
</feature>
<evidence type="ECO:0000256" key="5">
    <source>
        <dbReference type="ARBA" id="ARBA00023163"/>
    </source>
</evidence>
<dbReference type="InterPro" id="IPR001005">
    <property type="entry name" value="SANT/Myb"/>
</dbReference>
<evidence type="ECO:0000256" key="4">
    <source>
        <dbReference type="ARBA" id="ARBA00023125"/>
    </source>
</evidence>
<reference evidence="11" key="1">
    <citation type="submission" date="2025-08" db="UniProtKB">
        <authorList>
            <consortium name="RefSeq"/>
        </authorList>
    </citation>
    <scope>IDENTIFICATION</scope>
</reference>
<evidence type="ECO:0000256" key="3">
    <source>
        <dbReference type="ARBA" id="ARBA00023015"/>
    </source>
</evidence>
<dbReference type="KEGG" id="osn:115220510"/>
<feature type="domain" description="Myb-like" evidence="8">
    <location>
        <begin position="142"/>
        <end position="192"/>
    </location>
</feature>
<keyword evidence="4" id="KW-0238">DNA-binding</keyword>
<name>A0A6P7T9U0_9MOLL</name>
<dbReference type="SUPFAM" id="SSF46689">
    <property type="entry name" value="Homeodomain-like"/>
    <property type="match status" value="2"/>
</dbReference>
<evidence type="ECO:0000256" key="7">
    <source>
        <dbReference type="SAM" id="MobiDB-lite"/>
    </source>
</evidence>
<dbReference type="FunFam" id="1.10.10.60:FF:000016">
    <property type="entry name" value="Transcriptional activator Myb isoform A"/>
    <property type="match status" value="1"/>
</dbReference>
<evidence type="ECO:0000259" key="8">
    <source>
        <dbReference type="PROSITE" id="PS50090"/>
    </source>
</evidence>
<feature type="domain" description="HTH myb-type" evidence="9">
    <location>
        <begin position="90"/>
        <end position="145"/>
    </location>
</feature>
<keyword evidence="6" id="KW-0539">Nucleus</keyword>
<dbReference type="CDD" id="cd00167">
    <property type="entry name" value="SANT"/>
    <property type="match status" value="3"/>
</dbReference>
<evidence type="ECO:0000313" key="10">
    <source>
        <dbReference type="Proteomes" id="UP000515154"/>
    </source>
</evidence>
<dbReference type="GO" id="GO:0005634">
    <property type="term" value="C:nucleus"/>
    <property type="evidence" value="ECO:0007669"/>
    <property type="project" value="UniProtKB-SubCell"/>
</dbReference>